<dbReference type="AlphaFoldDB" id="A0A7D5M8F4"/>
<dbReference type="GeneID" id="56068092"/>
<keyword evidence="3" id="KW-1185">Reference proteome</keyword>
<name>A0A7D5M8F4_9ARCH</name>
<protein>
    <recommendedName>
        <fullName evidence="1">Fido domain-containing protein</fullName>
    </recommendedName>
</protein>
<dbReference type="InterPro" id="IPR003812">
    <property type="entry name" value="Fido"/>
</dbReference>
<dbReference type="InterPro" id="IPR053737">
    <property type="entry name" value="Type_II_TA_Toxin"/>
</dbReference>
<organism evidence="2 3">
    <name type="scientific">Nitrosopumilus ureiphilus</name>
    <dbReference type="NCBI Taxonomy" id="1470067"/>
    <lineage>
        <taxon>Archaea</taxon>
        <taxon>Nitrososphaerota</taxon>
        <taxon>Nitrososphaeria</taxon>
        <taxon>Nitrosopumilales</taxon>
        <taxon>Nitrosopumilaceae</taxon>
        <taxon>Nitrosopumilus</taxon>
    </lineage>
</organism>
<accession>A0A7D5M8F4</accession>
<dbReference type="EMBL" id="CP026995">
    <property type="protein sequence ID" value="QLH07070.1"/>
    <property type="molecule type" value="Genomic_DNA"/>
</dbReference>
<sequence length="143" mass="16986">MVDTQYLIDINKLLVERWNKLHPKETPQPLGIRRPEIDEIIPMVEEYDKSHMKLEDLIRKASYLMAIVSWVQPFLDGNKRTGIISSTKFLYDNGFDLNIEKKDEPEIRNLLYEIQDQRTSLDHSVVTKIIFYITKRIQIHESK</sequence>
<dbReference type="PROSITE" id="PS51459">
    <property type="entry name" value="FIDO"/>
    <property type="match status" value="1"/>
</dbReference>
<dbReference type="SUPFAM" id="SSF140931">
    <property type="entry name" value="Fic-like"/>
    <property type="match status" value="1"/>
</dbReference>
<feature type="domain" description="Fido" evidence="1">
    <location>
        <begin position="2"/>
        <end position="135"/>
    </location>
</feature>
<dbReference type="Pfam" id="PF02661">
    <property type="entry name" value="Fic"/>
    <property type="match status" value="1"/>
</dbReference>
<dbReference type="RefSeq" id="WP_179370931.1">
    <property type="nucleotide sequence ID" value="NZ_CP026995.1"/>
</dbReference>
<gene>
    <name evidence="2" type="ORF">C5F50_08310</name>
</gene>
<dbReference type="KEGG" id="nue:C5F50_08310"/>
<proteinExistence type="predicted"/>
<dbReference type="OrthoDB" id="123270at2157"/>
<evidence type="ECO:0000313" key="3">
    <source>
        <dbReference type="Proteomes" id="UP000509478"/>
    </source>
</evidence>
<evidence type="ECO:0000313" key="2">
    <source>
        <dbReference type="EMBL" id="QLH07070.1"/>
    </source>
</evidence>
<dbReference type="Gene3D" id="1.20.120.1870">
    <property type="entry name" value="Fic/DOC protein, Fido domain"/>
    <property type="match status" value="1"/>
</dbReference>
<evidence type="ECO:0000259" key="1">
    <source>
        <dbReference type="PROSITE" id="PS51459"/>
    </source>
</evidence>
<reference evidence="2 3" key="1">
    <citation type="submission" date="2018-02" db="EMBL/GenBank/DDBJ databases">
        <title>Complete genome of Nitrosopumilus ureaphilus PS0.</title>
        <authorList>
            <person name="Qin W."/>
            <person name="Zheng Y."/>
            <person name="Stahl D.A."/>
        </authorList>
    </citation>
    <scope>NUCLEOTIDE SEQUENCE [LARGE SCALE GENOMIC DNA]</scope>
    <source>
        <strain evidence="2 3">PS0</strain>
    </source>
</reference>
<dbReference type="Proteomes" id="UP000509478">
    <property type="component" value="Chromosome"/>
</dbReference>
<dbReference type="InterPro" id="IPR036597">
    <property type="entry name" value="Fido-like_dom_sf"/>
</dbReference>